<evidence type="ECO:0000259" key="3">
    <source>
        <dbReference type="Pfam" id="PF24409"/>
    </source>
</evidence>
<evidence type="ECO:0000313" key="5">
    <source>
        <dbReference type="Proteomes" id="UP001459204"/>
    </source>
</evidence>
<evidence type="ECO:0000313" key="4">
    <source>
        <dbReference type="EMBL" id="MEL1262861.1"/>
    </source>
</evidence>
<evidence type="ECO:0000256" key="1">
    <source>
        <dbReference type="SAM" id="MobiDB-lite"/>
    </source>
</evidence>
<keyword evidence="5" id="KW-1185">Reference proteome</keyword>
<gene>
    <name evidence="4" type="ORF">AAD027_00545</name>
</gene>
<sequence length="450" mass="49694">MSLLGTSAASLWLQQFRDEREHVLAREMLGKFRLVTHSELDTGLSQALLDLAKNEVVAVFVERAIPKRSIVKRVTCPARTSNGHANVGKPVTYSYRVTAPAKMYKEAKVKMPGDKKSRLRAKGAALAPVDAPRRDQQEVGSEGILATIATGAARGSHGRLLVHPSAEEMRKSQVRRVVILTDFIGSATRVRSMLQSLWRVRTIRAWHNLGLIRFCIVAFSATKRGAKLVRSLRTKPDLIVVSGCPTIATAFKGSKREAVRGLCRRRSPSAKRALGFGDAEVLMAFEHSCPNNAPAIFIEESKRKSDPWFPLFPARRTRDVFTQGLRMRRQDRVRLALEALKFSGIAQSKPFRRSDESRQNGVIVLAALRQGRRDISELAGTTGLSVQDLGQALERIQADGLADPQCRLTPQGHGLLRDLSRPPRPGPKPIAAGNPVGYHPKQLRSPVSRV</sequence>
<name>A0ABU9IXF1_9GAMM</name>
<dbReference type="InterPro" id="IPR057055">
    <property type="entry name" value="wHTH-PRTase_assoc"/>
</dbReference>
<accession>A0ABU9IXF1</accession>
<dbReference type="Pfam" id="PF24390">
    <property type="entry name" value="PRTase-CE"/>
    <property type="match status" value="1"/>
</dbReference>
<feature type="region of interest" description="Disordered" evidence="1">
    <location>
        <begin position="403"/>
        <end position="450"/>
    </location>
</feature>
<proteinExistence type="predicted"/>
<evidence type="ECO:0000259" key="2">
    <source>
        <dbReference type="Pfam" id="PF24390"/>
    </source>
</evidence>
<feature type="domain" description="PRTase-CE" evidence="2">
    <location>
        <begin position="12"/>
        <end position="313"/>
    </location>
</feature>
<dbReference type="EMBL" id="JBBWWT010000001">
    <property type="protein sequence ID" value="MEL1262861.1"/>
    <property type="molecule type" value="Genomic_DNA"/>
</dbReference>
<comment type="caution">
    <text evidence="4">The sequence shown here is derived from an EMBL/GenBank/DDBJ whole genome shotgun (WGS) entry which is preliminary data.</text>
</comment>
<dbReference type="InterPro" id="IPR056920">
    <property type="entry name" value="PRTase-CE"/>
</dbReference>
<organism evidence="4 5">
    <name type="scientific">Pseudoxanthomonas putridarboris</name>
    <dbReference type="NCBI Taxonomy" id="752605"/>
    <lineage>
        <taxon>Bacteria</taxon>
        <taxon>Pseudomonadati</taxon>
        <taxon>Pseudomonadota</taxon>
        <taxon>Gammaproteobacteria</taxon>
        <taxon>Lysobacterales</taxon>
        <taxon>Lysobacteraceae</taxon>
        <taxon>Pseudoxanthomonas</taxon>
    </lineage>
</organism>
<protein>
    <submittedName>
        <fullName evidence="4">Uncharacterized protein</fullName>
    </submittedName>
</protein>
<dbReference type="RefSeq" id="WP_341724062.1">
    <property type="nucleotide sequence ID" value="NZ_JBBWWT010000001.1"/>
</dbReference>
<dbReference type="Proteomes" id="UP001459204">
    <property type="component" value="Unassembled WGS sequence"/>
</dbReference>
<reference evidence="4 5" key="1">
    <citation type="submission" date="2024-04" db="EMBL/GenBank/DDBJ databases">
        <title>Draft genome sequence of Pseudoxanthomonas putridarboris WD12.</title>
        <authorList>
            <person name="Oh J."/>
        </authorList>
    </citation>
    <scope>NUCLEOTIDE SEQUENCE [LARGE SCALE GENOMIC DNA]</scope>
    <source>
        <strain evidence="4 5">WD12</strain>
    </source>
</reference>
<dbReference type="Pfam" id="PF24409">
    <property type="entry name" value="wHTH-PRTase_assc"/>
    <property type="match status" value="1"/>
</dbReference>
<feature type="domain" description="PRTase associated wHTH" evidence="3">
    <location>
        <begin position="363"/>
        <end position="444"/>
    </location>
</feature>